<dbReference type="InterPro" id="IPR050426">
    <property type="entry name" value="Glycosyltransferase_28"/>
</dbReference>
<feature type="region of interest" description="Disordered" evidence="2">
    <location>
        <begin position="716"/>
        <end position="763"/>
    </location>
</feature>
<dbReference type="EMBL" id="JAFJYH010000009">
    <property type="protein sequence ID" value="KAG4425570.1"/>
    <property type="molecule type" value="Genomic_DNA"/>
</dbReference>
<dbReference type="FunFam" id="3.40.50.2000:FF:000009">
    <property type="entry name" value="Sterol 3-beta-glucosyltransferase UGT80A2"/>
    <property type="match status" value="1"/>
</dbReference>
<dbReference type="Gene3D" id="3.40.50.2000">
    <property type="entry name" value="Glycogen Phosphorylase B"/>
    <property type="match status" value="2"/>
</dbReference>
<dbReference type="InterPro" id="IPR004276">
    <property type="entry name" value="GlycoTrans_28_N"/>
</dbReference>
<keyword evidence="6" id="KW-1185">Reference proteome</keyword>
<dbReference type="InterPro" id="IPR002213">
    <property type="entry name" value="UDP_glucos_trans"/>
</dbReference>
<dbReference type="Proteomes" id="UP000664132">
    <property type="component" value="Unassembled WGS sequence"/>
</dbReference>
<gene>
    <name evidence="5" type="ORF">IFR04_001267</name>
</gene>
<reference evidence="5" key="1">
    <citation type="submission" date="2021-02" db="EMBL/GenBank/DDBJ databases">
        <title>Genome sequence Cadophora malorum strain M34.</title>
        <authorList>
            <person name="Stefanovic E."/>
            <person name="Vu D."/>
            <person name="Scully C."/>
            <person name="Dijksterhuis J."/>
            <person name="Roader J."/>
            <person name="Houbraken J."/>
        </authorList>
    </citation>
    <scope>NUCLEOTIDE SEQUENCE</scope>
    <source>
        <strain evidence="5">M34</strain>
    </source>
</reference>
<feature type="domain" description="Erythromycin biosynthesis protein CIII-like C-terminal" evidence="4">
    <location>
        <begin position="419"/>
        <end position="509"/>
    </location>
</feature>
<feature type="region of interest" description="Disordered" evidence="2">
    <location>
        <begin position="1"/>
        <end position="26"/>
    </location>
</feature>
<feature type="compositionally biased region" description="Low complexity" evidence="2">
    <location>
        <begin position="716"/>
        <end position="727"/>
    </location>
</feature>
<accession>A0A8H8BVF1</accession>
<evidence type="ECO:0000256" key="1">
    <source>
        <dbReference type="ARBA" id="ARBA00022679"/>
    </source>
</evidence>
<dbReference type="Pfam" id="PF03033">
    <property type="entry name" value="Glyco_transf_28"/>
    <property type="match status" value="1"/>
</dbReference>
<dbReference type="GO" id="GO:0005975">
    <property type="term" value="P:carbohydrate metabolic process"/>
    <property type="evidence" value="ECO:0007669"/>
    <property type="project" value="InterPro"/>
</dbReference>
<evidence type="ECO:0000256" key="2">
    <source>
        <dbReference type="SAM" id="MobiDB-lite"/>
    </source>
</evidence>
<sequence>MTSATPTLPNIGGENDQPPNEAETLNDSCFDKDMEDFRATQDGFETNASVGDDGRVNIEIRQWSNQLPEILAPCLDCKNVPLEPTVADAPDKAKITYPRMNIVMQVVGSRGDVQPFVALGKILKEEYGHRVRLATHPIFQSFVEDNGLEFFSVGGDPVALMAFMVKNPKFLPSIESIRSGDVIKQRHQMFDIFKGCWRSCIESGDGMGDVSRSGRSTKPFVADAIIANPPSFAHIHCAERLGIPLHLMFTMPWSPTREFPHPLARITSTNADPGLTNFVSYAIVKIMIWQGLGGLVNQFRKKALGLEPVSLVWAPGLTNRLKIPYTYLWSPALIPKPRDWNSNIHVTGFCHLAQASSFSPSRELVEFLSSGPPPIYIGFGSIVVKDSAATTKLILEAVRKAGVRAILSRGWGGFAAKGEALPDEIFPVDNIPHDWLFPRVSCVVHHGGAGTTAAGIASGTPTVIIPFFGDQPFWGMVVARAGAGPPPIPFRDLTTDSLAAAIKAALQPDVREKVRTLACIMRQESGAQNAARSFHTELEVHSLRCSMSPNRTAVWRLRDSNIHLSALAAEILVQDKALAFSDLQRYRPKEYDLEDGPWDPISGGASALLGTLASLVVGAAVIPTDIIRALKLTPAHLRRPHDARELDSMDERCDLVSKEFSKAQGSDQASPRGPLHSFKYKSMIDTQTKNSKIKTANRAKAEKEGHSFFNKMVRISTKTRTSTRDSSAVPKDCSSDATTSTRCLSPGPNTTSPQEDQGNLGTSHTECQYASKFALEKVSGRQNSVGRVLISGLKFPMDFILHVAKGFHNAPQLYGDTSVRPLHKIEGLKSGLEASAREFVLGFYDGASGLVMLPIRGGKTDGIAGFLGGIGKGGGGLVLKPLAGRIFLPHELHAGEKKKWLMLFLPLAICGLPGYALHGAYKEIQKHFEAGPNCVHLARTLQGIDEAKAVSDEERIAILKRWAELDAAHKTKVHHGNWK</sequence>
<feature type="compositionally biased region" description="Polar residues" evidence="2">
    <location>
        <begin position="735"/>
        <end position="763"/>
    </location>
</feature>
<dbReference type="PANTHER" id="PTHR48050:SF13">
    <property type="entry name" value="STEROL 3-BETA-GLUCOSYLTRANSFERASE UGT80A2"/>
    <property type="match status" value="1"/>
</dbReference>
<name>A0A8H8BVF1_9HELO</name>
<dbReference type="Pfam" id="PF06722">
    <property type="entry name" value="EryCIII-like_C"/>
    <property type="match status" value="1"/>
</dbReference>
<dbReference type="PANTHER" id="PTHR48050">
    <property type="entry name" value="STEROL 3-BETA-GLUCOSYLTRANSFERASE"/>
    <property type="match status" value="1"/>
</dbReference>
<dbReference type="AlphaFoldDB" id="A0A8H8BVF1"/>
<protein>
    <recommendedName>
        <fullName evidence="7">Glycosyltransferase family 28 N-terminal domain-containing protein</fullName>
    </recommendedName>
</protein>
<evidence type="ECO:0000313" key="6">
    <source>
        <dbReference type="Proteomes" id="UP000664132"/>
    </source>
</evidence>
<dbReference type="GO" id="GO:0016906">
    <property type="term" value="F:sterol 3-beta-glucosyltransferase activity"/>
    <property type="evidence" value="ECO:0007669"/>
    <property type="project" value="UniProtKB-ARBA"/>
</dbReference>
<keyword evidence="1" id="KW-0808">Transferase</keyword>
<evidence type="ECO:0000259" key="3">
    <source>
        <dbReference type="Pfam" id="PF03033"/>
    </source>
</evidence>
<dbReference type="OrthoDB" id="5835829at2759"/>
<dbReference type="CDD" id="cd03784">
    <property type="entry name" value="GT1_Gtf-like"/>
    <property type="match status" value="1"/>
</dbReference>
<evidence type="ECO:0000313" key="5">
    <source>
        <dbReference type="EMBL" id="KAG4425570.1"/>
    </source>
</evidence>
<dbReference type="InterPro" id="IPR010610">
    <property type="entry name" value="EryCIII-like_C"/>
</dbReference>
<feature type="domain" description="Glycosyltransferase family 28 N-terminal" evidence="3">
    <location>
        <begin position="102"/>
        <end position="174"/>
    </location>
</feature>
<evidence type="ECO:0000259" key="4">
    <source>
        <dbReference type="Pfam" id="PF06722"/>
    </source>
</evidence>
<comment type="caution">
    <text evidence="5">The sequence shown here is derived from an EMBL/GenBank/DDBJ whole genome shotgun (WGS) entry which is preliminary data.</text>
</comment>
<proteinExistence type="predicted"/>
<evidence type="ECO:0008006" key="7">
    <source>
        <dbReference type="Google" id="ProtNLM"/>
    </source>
</evidence>
<organism evidence="5 6">
    <name type="scientific">Cadophora malorum</name>
    <dbReference type="NCBI Taxonomy" id="108018"/>
    <lineage>
        <taxon>Eukaryota</taxon>
        <taxon>Fungi</taxon>
        <taxon>Dikarya</taxon>
        <taxon>Ascomycota</taxon>
        <taxon>Pezizomycotina</taxon>
        <taxon>Leotiomycetes</taxon>
        <taxon>Helotiales</taxon>
        <taxon>Ploettnerulaceae</taxon>
        <taxon>Cadophora</taxon>
    </lineage>
</organism>
<dbReference type="SUPFAM" id="SSF53756">
    <property type="entry name" value="UDP-Glycosyltransferase/glycogen phosphorylase"/>
    <property type="match status" value="1"/>
</dbReference>
<dbReference type="FunFam" id="3.40.50.2000:FF:000100">
    <property type="entry name" value="Glycosyltransferase family 1 protein"/>
    <property type="match status" value="1"/>
</dbReference>